<evidence type="ECO:0000313" key="1">
    <source>
        <dbReference type="EMBL" id="RCK75961.1"/>
    </source>
</evidence>
<name>A0A367ZF43_9BACT</name>
<protein>
    <submittedName>
        <fullName evidence="1">Uncharacterized protein</fullName>
    </submittedName>
</protein>
<organism evidence="1 2">
    <name type="scientific">Candidatus Ozemobacter sibiricus</name>
    <dbReference type="NCBI Taxonomy" id="2268124"/>
    <lineage>
        <taxon>Bacteria</taxon>
        <taxon>Candidatus Ozemobacteria</taxon>
        <taxon>Candidatus Ozemobacterales</taxon>
        <taxon>Candidatus Ozemobacteraceae</taxon>
        <taxon>Candidatus Ozemobacter</taxon>
    </lineage>
</organism>
<dbReference type="EMBL" id="QOQW01000037">
    <property type="protein sequence ID" value="RCK75961.1"/>
    <property type="molecule type" value="Genomic_DNA"/>
</dbReference>
<comment type="caution">
    <text evidence="1">The sequence shown here is derived from an EMBL/GenBank/DDBJ whole genome shotgun (WGS) entry which is preliminary data.</text>
</comment>
<dbReference type="AlphaFoldDB" id="A0A367ZF43"/>
<gene>
    <name evidence="1" type="ORF">OZSIB_3691</name>
</gene>
<evidence type="ECO:0000313" key="2">
    <source>
        <dbReference type="Proteomes" id="UP000252355"/>
    </source>
</evidence>
<proteinExistence type="predicted"/>
<sequence length="40" mass="4485">MSNLFPQPTEEERRMAAEACPWKGEVSVTATLSTMARRSD</sequence>
<accession>A0A367ZF43</accession>
<dbReference type="Proteomes" id="UP000252355">
    <property type="component" value="Unassembled WGS sequence"/>
</dbReference>
<reference evidence="1 2" key="1">
    <citation type="submission" date="2018-05" db="EMBL/GenBank/DDBJ databases">
        <title>A metagenomic window into the 2 km-deep terrestrial subsurface aquifer revealed taxonomically and functionally diverse microbial community comprising novel uncultured bacterial lineages.</title>
        <authorList>
            <person name="Kadnikov V.V."/>
            <person name="Mardanov A.V."/>
            <person name="Beletsky A.V."/>
            <person name="Banks D."/>
            <person name="Pimenov N.V."/>
            <person name="Frank Y.A."/>
            <person name="Karnachuk O.V."/>
            <person name="Ravin N.V."/>
        </authorList>
    </citation>
    <scope>NUCLEOTIDE SEQUENCE [LARGE SCALE GENOMIC DNA]</scope>
    <source>
        <strain evidence="1">BY5</strain>
    </source>
</reference>